<dbReference type="Proteomes" id="UP001589709">
    <property type="component" value="Unassembled WGS sequence"/>
</dbReference>
<dbReference type="RefSeq" id="WP_381349182.1">
    <property type="nucleotide sequence ID" value="NZ_JBHMCY010000064.1"/>
</dbReference>
<feature type="compositionally biased region" description="Basic residues" evidence="1">
    <location>
        <begin position="80"/>
        <end position="92"/>
    </location>
</feature>
<name>A0ABV5N7L1_9ACTN</name>
<reference evidence="2 3" key="1">
    <citation type="submission" date="2024-09" db="EMBL/GenBank/DDBJ databases">
        <authorList>
            <person name="Sun Q."/>
            <person name="Mori K."/>
        </authorList>
    </citation>
    <scope>NUCLEOTIDE SEQUENCE [LARGE SCALE GENOMIC DNA]</scope>
    <source>
        <strain evidence="2 3">JCM 6917</strain>
    </source>
</reference>
<dbReference type="EMBL" id="JBHMCY010000064">
    <property type="protein sequence ID" value="MFB9466288.1"/>
    <property type="molecule type" value="Genomic_DNA"/>
</dbReference>
<evidence type="ECO:0000256" key="1">
    <source>
        <dbReference type="SAM" id="MobiDB-lite"/>
    </source>
</evidence>
<organism evidence="2 3">
    <name type="scientific">Streptomyces cinereospinus</name>
    <dbReference type="NCBI Taxonomy" id="285561"/>
    <lineage>
        <taxon>Bacteria</taxon>
        <taxon>Bacillati</taxon>
        <taxon>Actinomycetota</taxon>
        <taxon>Actinomycetes</taxon>
        <taxon>Kitasatosporales</taxon>
        <taxon>Streptomycetaceae</taxon>
        <taxon>Streptomyces</taxon>
    </lineage>
</organism>
<evidence type="ECO:0000313" key="3">
    <source>
        <dbReference type="Proteomes" id="UP001589709"/>
    </source>
</evidence>
<sequence>MRVVFTKGPGTSYGIAVHRGNGAALDPRNGPGGHPYLPHDLVHFLAEAEAGIELGVYGRPAAGDHGLFWPADPAERARAVRRRRTERVRPSPRARADMARSEELAGIAVPVREVRRGHLAELPAYVTVREIPEVVDRIVSRFDDHADRWHRLPVGGALA</sequence>
<evidence type="ECO:0000313" key="2">
    <source>
        <dbReference type="EMBL" id="MFB9466288.1"/>
    </source>
</evidence>
<accession>A0ABV5N7L1</accession>
<comment type="caution">
    <text evidence="2">The sequence shown here is derived from an EMBL/GenBank/DDBJ whole genome shotgun (WGS) entry which is preliminary data.</text>
</comment>
<gene>
    <name evidence="2" type="ORF">ACFF45_27125</name>
</gene>
<keyword evidence="3" id="KW-1185">Reference proteome</keyword>
<protein>
    <submittedName>
        <fullName evidence="2">Uncharacterized protein</fullName>
    </submittedName>
</protein>
<feature type="region of interest" description="Disordered" evidence="1">
    <location>
        <begin position="80"/>
        <end position="99"/>
    </location>
</feature>
<proteinExistence type="predicted"/>